<dbReference type="GO" id="GO:0050916">
    <property type="term" value="P:sensory perception of sweet taste"/>
    <property type="evidence" value="ECO:0007669"/>
    <property type="project" value="UniProtKB-ARBA"/>
</dbReference>
<evidence type="ECO:0000256" key="2">
    <source>
        <dbReference type="ARBA" id="ARBA00005327"/>
    </source>
</evidence>
<evidence type="ECO:0000256" key="5">
    <source>
        <dbReference type="ARBA" id="ARBA00022989"/>
    </source>
</evidence>
<dbReference type="PANTHER" id="PTHR21421:SF29">
    <property type="entry name" value="GUSTATORY RECEPTOR 5A FOR TREHALOSE-RELATED"/>
    <property type="match status" value="1"/>
</dbReference>
<evidence type="ECO:0008006" key="11">
    <source>
        <dbReference type="Google" id="ProtNLM"/>
    </source>
</evidence>
<evidence type="ECO:0000256" key="8">
    <source>
        <dbReference type="SAM" id="Phobius"/>
    </source>
</evidence>
<dbReference type="EMBL" id="BGPR01023967">
    <property type="protein sequence ID" value="GBN91599.1"/>
    <property type="molecule type" value="Genomic_DNA"/>
</dbReference>
<gene>
    <name evidence="9" type="ORF">AVEN_11814_1</name>
</gene>
<dbReference type="Proteomes" id="UP000499080">
    <property type="component" value="Unassembled WGS sequence"/>
</dbReference>
<comment type="subcellular location">
    <subcellularLocation>
        <location evidence="1">Cell membrane</location>
        <topology evidence="1">Multi-pass membrane protein</topology>
    </subcellularLocation>
</comment>
<feature type="transmembrane region" description="Helical" evidence="8">
    <location>
        <begin position="116"/>
        <end position="140"/>
    </location>
</feature>
<dbReference type="OrthoDB" id="6424044at2759"/>
<protein>
    <recommendedName>
        <fullName evidence="11">Gustatory receptor</fullName>
    </recommendedName>
</protein>
<keyword evidence="6 8" id="KW-0472">Membrane</keyword>
<feature type="transmembrane region" description="Helical" evidence="8">
    <location>
        <begin position="304"/>
        <end position="322"/>
    </location>
</feature>
<feature type="transmembrane region" description="Helical" evidence="8">
    <location>
        <begin position="229"/>
        <end position="249"/>
    </location>
</feature>
<comment type="similarity">
    <text evidence="2">Belongs to the insect chemoreceptor superfamily. Gustatory receptor (GR) family. Gr5a subfamily.</text>
</comment>
<keyword evidence="5 8" id="KW-1133">Transmembrane helix</keyword>
<evidence type="ECO:0000256" key="4">
    <source>
        <dbReference type="ARBA" id="ARBA00022692"/>
    </source>
</evidence>
<evidence type="ECO:0000313" key="10">
    <source>
        <dbReference type="Proteomes" id="UP000499080"/>
    </source>
</evidence>
<organism evidence="9 10">
    <name type="scientific">Araneus ventricosus</name>
    <name type="common">Orbweaver spider</name>
    <name type="synonym">Epeira ventricosa</name>
    <dbReference type="NCBI Taxonomy" id="182803"/>
    <lineage>
        <taxon>Eukaryota</taxon>
        <taxon>Metazoa</taxon>
        <taxon>Ecdysozoa</taxon>
        <taxon>Arthropoda</taxon>
        <taxon>Chelicerata</taxon>
        <taxon>Arachnida</taxon>
        <taxon>Araneae</taxon>
        <taxon>Araneomorphae</taxon>
        <taxon>Entelegynae</taxon>
        <taxon>Araneoidea</taxon>
        <taxon>Araneidae</taxon>
        <taxon>Araneus</taxon>
    </lineage>
</organism>
<evidence type="ECO:0000256" key="6">
    <source>
        <dbReference type="ARBA" id="ARBA00023136"/>
    </source>
</evidence>
<feature type="transmembrane region" description="Helical" evidence="8">
    <location>
        <begin position="189"/>
        <end position="209"/>
    </location>
</feature>
<evidence type="ECO:0000256" key="3">
    <source>
        <dbReference type="ARBA" id="ARBA00022475"/>
    </source>
</evidence>
<feature type="transmembrane region" description="Helical" evidence="8">
    <location>
        <begin position="59"/>
        <end position="79"/>
    </location>
</feature>
<dbReference type="PANTHER" id="PTHR21421">
    <property type="entry name" value="GUSTATORY RECEPTOR"/>
    <property type="match status" value="1"/>
</dbReference>
<dbReference type="GO" id="GO:0005886">
    <property type="term" value="C:plasma membrane"/>
    <property type="evidence" value="ECO:0007669"/>
    <property type="project" value="UniProtKB-SubCell"/>
</dbReference>
<dbReference type="GO" id="GO:0008527">
    <property type="term" value="F:taste receptor activity"/>
    <property type="evidence" value="ECO:0007669"/>
    <property type="project" value="InterPro"/>
</dbReference>
<sequence>MICEIRIPSNFKETIARKSPEVIPFIIWCSLMLRKDNISHLLYDVQLLRYKFNVVFNPLWVSTGMTVIIGVPLISWLTVTIPSDEADCLKVMEYYSFYFSYIPENNNCKAMAISQLFLQIAVHALRTVVTVFYVIVCCFFSKLLNTLSDRTLSLSHLKANVCNSSILRYLESYESVTKAMKSFENAMSFLIFLIEASDFVSIFYCFIKLDPFHQAKRESFLKNHAPAVIFHFLRALLSFLWVSLAASSLHEASKTTKEVQEKIMKEMIISDEANSKQLLRLFVVHNSPAFTLSAWGFFHFSKGMVLAAVGSILTYSLLILQIDSK</sequence>
<dbReference type="Pfam" id="PF06151">
    <property type="entry name" value="Trehalose_recp"/>
    <property type="match status" value="1"/>
</dbReference>
<proteinExistence type="inferred from homology"/>
<feature type="transmembrane region" description="Helical" evidence="8">
    <location>
        <begin position="278"/>
        <end position="298"/>
    </location>
</feature>
<keyword evidence="7" id="KW-0675">Receptor</keyword>
<dbReference type="InterPro" id="IPR009318">
    <property type="entry name" value="Gustatory_rcpt"/>
</dbReference>
<name>A0A4Y2SWQ5_ARAVE</name>
<dbReference type="AlphaFoldDB" id="A0A4Y2SWQ5"/>
<evidence type="ECO:0000256" key="1">
    <source>
        <dbReference type="ARBA" id="ARBA00004651"/>
    </source>
</evidence>
<evidence type="ECO:0000313" key="9">
    <source>
        <dbReference type="EMBL" id="GBN91599.1"/>
    </source>
</evidence>
<keyword evidence="10" id="KW-1185">Reference proteome</keyword>
<keyword evidence="4 8" id="KW-0812">Transmembrane</keyword>
<evidence type="ECO:0000256" key="7">
    <source>
        <dbReference type="ARBA" id="ARBA00023170"/>
    </source>
</evidence>
<keyword evidence="3" id="KW-1003">Cell membrane</keyword>
<accession>A0A4Y2SWQ5</accession>
<comment type="caution">
    <text evidence="9">The sequence shown here is derived from an EMBL/GenBank/DDBJ whole genome shotgun (WGS) entry which is preliminary data.</text>
</comment>
<reference evidence="9 10" key="1">
    <citation type="journal article" date="2019" name="Sci. Rep.">
        <title>Orb-weaving spider Araneus ventricosus genome elucidates the spidroin gene catalogue.</title>
        <authorList>
            <person name="Kono N."/>
            <person name="Nakamura H."/>
            <person name="Ohtoshi R."/>
            <person name="Moran D.A.P."/>
            <person name="Shinohara A."/>
            <person name="Yoshida Y."/>
            <person name="Fujiwara M."/>
            <person name="Mori M."/>
            <person name="Tomita M."/>
            <person name="Arakawa K."/>
        </authorList>
    </citation>
    <scope>NUCLEOTIDE SEQUENCE [LARGE SCALE GENOMIC DNA]</scope>
</reference>